<comment type="similarity">
    <text evidence="1">Belongs to the nitroreductase family.</text>
</comment>
<organism evidence="4 5">
    <name type="scientific">Kribbella yunnanensis</name>
    <dbReference type="NCBI Taxonomy" id="190194"/>
    <lineage>
        <taxon>Bacteria</taxon>
        <taxon>Bacillati</taxon>
        <taxon>Actinomycetota</taxon>
        <taxon>Actinomycetes</taxon>
        <taxon>Propionibacteriales</taxon>
        <taxon>Kribbellaceae</taxon>
        <taxon>Kribbella</taxon>
    </lineage>
</organism>
<evidence type="ECO:0000256" key="1">
    <source>
        <dbReference type="ARBA" id="ARBA00007118"/>
    </source>
</evidence>
<reference evidence="5" key="1">
    <citation type="journal article" date="2019" name="Int. J. Syst. Evol. Microbiol.">
        <title>The Global Catalogue of Microorganisms (GCM) 10K type strain sequencing project: providing services to taxonomists for standard genome sequencing and annotation.</title>
        <authorList>
            <consortium name="The Broad Institute Genomics Platform"/>
            <consortium name="The Broad Institute Genome Sequencing Center for Infectious Disease"/>
            <person name="Wu L."/>
            <person name="Ma J."/>
        </authorList>
    </citation>
    <scope>NUCLEOTIDE SEQUENCE [LARGE SCALE GENOMIC DNA]</scope>
    <source>
        <strain evidence="5">JCM 14307</strain>
    </source>
</reference>
<dbReference type="SUPFAM" id="SSF55469">
    <property type="entry name" value="FMN-dependent nitroreductase-like"/>
    <property type="match status" value="1"/>
</dbReference>
<dbReference type="EMBL" id="BAAANF010000020">
    <property type="protein sequence ID" value="GAA1706054.1"/>
    <property type="molecule type" value="Genomic_DNA"/>
</dbReference>
<dbReference type="InterPro" id="IPR000415">
    <property type="entry name" value="Nitroreductase-like"/>
</dbReference>
<accession>A0ABP4UI87</accession>
<feature type="domain" description="Nitroreductase" evidence="3">
    <location>
        <begin position="15"/>
        <end position="180"/>
    </location>
</feature>
<dbReference type="Pfam" id="PF00881">
    <property type="entry name" value="Nitroreductase"/>
    <property type="match status" value="1"/>
</dbReference>
<evidence type="ECO:0000256" key="2">
    <source>
        <dbReference type="ARBA" id="ARBA00023002"/>
    </source>
</evidence>
<evidence type="ECO:0000313" key="4">
    <source>
        <dbReference type="EMBL" id="GAA1706054.1"/>
    </source>
</evidence>
<sequence>MPTHYRAPVEFSEAVRRRRMVRSFTNEPVDDDVVRRVLDAARRGPSAGYSQGVEFVLITDPAKRATIAATGDEMFEQLQRPNFAAQAPVHVVVCVSPAIYTDRYHESDKQEVVSETSDDDLWKVPYWYADAGAALSLLLLAAVDEGIAAAFIGGVEHELIRDLVGMPSSYVPVGIALLGHEAPDAKQYGDVAARPRKRRPYNEVVHENTW</sequence>
<dbReference type="InterPro" id="IPR029479">
    <property type="entry name" value="Nitroreductase"/>
</dbReference>
<name>A0ABP4UI87_9ACTN</name>
<evidence type="ECO:0000313" key="5">
    <source>
        <dbReference type="Proteomes" id="UP001500280"/>
    </source>
</evidence>
<dbReference type="Gene3D" id="3.40.109.10">
    <property type="entry name" value="NADH Oxidase"/>
    <property type="match status" value="1"/>
</dbReference>
<gene>
    <name evidence="4" type="primary">bluB</name>
    <name evidence="4" type="ORF">GCM10009745_62420</name>
</gene>
<evidence type="ECO:0000259" key="3">
    <source>
        <dbReference type="Pfam" id="PF00881"/>
    </source>
</evidence>
<dbReference type="Proteomes" id="UP001500280">
    <property type="component" value="Unassembled WGS sequence"/>
</dbReference>
<protein>
    <submittedName>
        <fullName evidence="4">5,6-dimethylbenzimidazole synthase</fullName>
    </submittedName>
</protein>
<proteinExistence type="inferred from homology"/>
<dbReference type="PANTHER" id="PTHR43673:SF10">
    <property type="entry name" value="NADH DEHYDROGENASE_NAD(P)H NITROREDUCTASE XCC3605-RELATED"/>
    <property type="match status" value="1"/>
</dbReference>
<keyword evidence="2" id="KW-0560">Oxidoreductase</keyword>
<dbReference type="PANTHER" id="PTHR43673">
    <property type="entry name" value="NAD(P)H NITROREDUCTASE YDGI-RELATED"/>
    <property type="match status" value="1"/>
</dbReference>
<keyword evidence="5" id="KW-1185">Reference proteome</keyword>
<comment type="caution">
    <text evidence="4">The sequence shown here is derived from an EMBL/GenBank/DDBJ whole genome shotgun (WGS) entry which is preliminary data.</text>
</comment>